<dbReference type="Gene3D" id="3.40.50.150">
    <property type="entry name" value="Vaccinia Virus protein VP39"/>
    <property type="match status" value="1"/>
</dbReference>
<dbReference type="InterPro" id="IPR004498">
    <property type="entry name" value="Ribosomal_PrmA_MeTrfase"/>
</dbReference>
<keyword evidence="4 6" id="KW-0808">Transferase</keyword>
<name>A0A1H9NXL8_BUTFI</name>
<proteinExistence type="inferred from homology"/>
<evidence type="ECO:0000256" key="2">
    <source>
        <dbReference type="ARBA" id="ARBA00022490"/>
    </source>
</evidence>
<gene>
    <name evidence="6" type="primary">prmA</name>
    <name evidence="7" type="ORF">SAMN04487884_10564</name>
</gene>
<protein>
    <recommendedName>
        <fullName evidence="6">Ribosomal protein L11 methyltransferase</fullName>
        <shortName evidence="6">L11 Mtase</shortName>
        <ecNumber evidence="6">2.1.1.-</ecNumber>
    </recommendedName>
</protein>
<dbReference type="InterPro" id="IPR029063">
    <property type="entry name" value="SAM-dependent_MTases_sf"/>
</dbReference>
<keyword evidence="7" id="KW-0689">Ribosomal protein</keyword>
<evidence type="ECO:0000313" key="8">
    <source>
        <dbReference type="Proteomes" id="UP000182584"/>
    </source>
</evidence>
<dbReference type="GO" id="GO:0005737">
    <property type="term" value="C:cytoplasm"/>
    <property type="evidence" value="ECO:0007669"/>
    <property type="project" value="UniProtKB-SubCell"/>
</dbReference>
<dbReference type="EMBL" id="FOGJ01000005">
    <property type="protein sequence ID" value="SER40692.1"/>
    <property type="molecule type" value="Genomic_DNA"/>
</dbReference>
<evidence type="ECO:0000256" key="4">
    <source>
        <dbReference type="ARBA" id="ARBA00022679"/>
    </source>
</evidence>
<evidence type="ECO:0000256" key="1">
    <source>
        <dbReference type="ARBA" id="ARBA00009741"/>
    </source>
</evidence>
<keyword evidence="7" id="KW-0687">Ribonucleoprotein</keyword>
<evidence type="ECO:0000313" key="7">
    <source>
        <dbReference type="EMBL" id="SER40692.1"/>
    </source>
</evidence>
<sequence length="357" mass="39266">MKWMRFRIRTNEEAEDVIISEMVDIGLTGAQIEDKVPLTAAEKEQMFVDVVPEQEDDGIAYLNFFAELADDNTLTVTIPDEDAEDTSASDGTGDVSYQMEAACGKQVKKTPEQLQKEIRQILDGISQYMDIGDGTISVDVTEDIDWMNNWKQYFHKFIVDDVLIIPSWEEPSKEDLEKTDKIFHIDPGTAFGTGLHESTQLCIHQLGKYITPGCEVLDVGTGSGVLSILALMYGAGHCVGTDLDKGAIPAIAENLEANGYTDKDLKLIIGNIIDDKKVQDEVGYEKYDVVLANILPVVLVPLAPVIGQFMKKGAVFITSGIMNEKGEEVAAAHRAAGFTDIEMIHQGDWVSVTSRKA</sequence>
<dbReference type="GO" id="GO:0016279">
    <property type="term" value="F:protein-lysine N-methyltransferase activity"/>
    <property type="evidence" value="ECO:0007669"/>
    <property type="project" value="RHEA"/>
</dbReference>
<comment type="subcellular location">
    <subcellularLocation>
        <location evidence="6">Cytoplasm</location>
    </subcellularLocation>
</comment>
<organism evidence="7 8">
    <name type="scientific">Butyrivibrio fibrisolvens</name>
    <dbReference type="NCBI Taxonomy" id="831"/>
    <lineage>
        <taxon>Bacteria</taxon>
        <taxon>Bacillati</taxon>
        <taxon>Bacillota</taxon>
        <taxon>Clostridia</taxon>
        <taxon>Lachnospirales</taxon>
        <taxon>Lachnospiraceae</taxon>
        <taxon>Butyrivibrio</taxon>
    </lineage>
</organism>
<dbReference type="PANTHER" id="PTHR43648:SF1">
    <property type="entry name" value="ELECTRON TRANSFER FLAVOPROTEIN BETA SUBUNIT LYSINE METHYLTRANSFERASE"/>
    <property type="match status" value="1"/>
</dbReference>
<dbReference type="HAMAP" id="MF_00735">
    <property type="entry name" value="Methyltr_PrmA"/>
    <property type="match status" value="1"/>
</dbReference>
<feature type="binding site" evidence="6">
    <location>
        <position position="199"/>
    </location>
    <ligand>
        <name>S-adenosyl-L-methionine</name>
        <dbReference type="ChEBI" id="CHEBI:59789"/>
    </ligand>
</feature>
<comment type="catalytic activity">
    <reaction evidence="6">
        <text>L-lysyl-[protein] + 3 S-adenosyl-L-methionine = N(6),N(6),N(6)-trimethyl-L-lysyl-[protein] + 3 S-adenosyl-L-homocysteine + 3 H(+)</text>
        <dbReference type="Rhea" id="RHEA:54192"/>
        <dbReference type="Rhea" id="RHEA-COMP:9752"/>
        <dbReference type="Rhea" id="RHEA-COMP:13826"/>
        <dbReference type="ChEBI" id="CHEBI:15378"/>
        <dbReference type="ChEBI" id="CHEBI:29969"/>
        <dbReference type="ChEBI" id="CHEBI:57856"/>
        <dbReference type="ChEBI" id="CHEBI:59789"/>
        <dbReference type="ChEBI" id="CHEBI:61961"/>
    </reaction>
</comment>
<evidence type="ECO:0000256" key="6">
    <source>
        <dbReference type="HAMAP-Rule" id="MF_00735"/>
    </source>
</evidence>
<dbReference type="GO" id="GO:0032259">
    <property type="term" value="P:methylation"/>
    <property type="evidence" value="ECO:0007669"/>
    <property type="project" value="UniProtKB-KW"/>
</dbReference>
<dbReference type="AlphaFoldDB" id="A0A1H9NXL8"/>
<dbReference type="eggNOG" id="COG2264">
    <property type="taxonomic scope" value="Bacteria"/>
</dbReference>
<evidence type="ECO:0000256" key="5">
    <source>
        <dbReference type="ARBA" id="ARBA00022691"/>
    </source>
</evidence>
<reference evidence="7 8" key="1">
    <citation type="submission" date="2016-10" db="EMBL/GenBank/DDBJ databases">
        <authorList>
            <person name="de Groot N.N."/>
        </authorList>
    </citation>
    <scope>NUCLEOTIDE SEQUENCE [LARGE SCALE GENOMIC DNA]</scope>
    <source>
        <strain evidence="7 8">AR40</strain>
    </source>
</reference>
<dbReference type="InterPro" id="IPR050078">
    <property type="entry name" value="Ribosomal_L11_MeTrfase_PrmA"/>
</dbReference>
<dbReference type="GO" id="GO:0005840">
    <property type="term" value="C:ribosome"/>
    <property type="evidence" value="ECO:0007669"/>
    <property type="project" value="UniProtKB-KW"/>
</dbReference>
<keyword evidence="2 6" id="KW-0963">Cytoplasm</keyword>
<dbReference type="SUPFAM" id="SSF53335">
    <property type="entry name" value="S-adenosyl-L-methionine-dependent methyltransferases"/>
    <property type="match status" value="1"/>
</dbReference>
<dbReference type="RefSeq" id="WP_074754830.1">
    <property type="nucleotide sequence ID" value="NZ_FOGJ01000005.1"/>
</dbReference>
<keyword evidence="3 6" id="KW-0489">Methyltransferase</keyword>
<comment type="similarity">
    <text evidence="1 6">Belongs to the methyltransferase superfamily. PrmA family.</text>
</comment>
<feature type="binding site" evidence="6">
    <location>
        <position position="242"/>
    </location>
    <ligand>
        <name>S-adenosyl-L-methionine</name>
        <dbReference type="ChEBI" id="CHEBI:59789"/>
    </ligand>
</feature>
<dbReference type="EC" id="2.1.1.-" evidence="6"/>
<comment type="function">
    <text evidence="6">Methylates ribosomal protein L11.</text>
</comment>
<dbReference type="Proteomes" id="UP000182584">
    <property type="component" value="Unassembled WGS sequence"/>
</dbReference>
<dbReference type="Pfam" id="PF06325">
    <property type="entry name" value="PrmA"/>
    <property type="match status" value="1"/>
</dbReference>
<dbReference type="PANTHER" id="PTHR43648">
    <property type="entry name" value="ELECTRON TRANSFER FLAVOPROTEIN BETA SUBUNIT LYSINE METHYLTRANSFERASE"/>
    <property type="match status" value="1"/>
</dbReference>
<keyword evidence="5 6" id="KW-0949">S-adenosyl-L-methionine</keyword>
<feature type="binding site" evidence="6">
    <location>
        <position position="293"/>
    </location>
    <ligand>
        <name>S-adenosyl-L-methionine</name>
        <dbReference type="ChEBI" id="CHEBI:59789"/>
    </ligand>
</feature>
<dbReference type="CDD" id="cd02440">
    <property type="entry name" value="AdoMet_MTases"/>
    <property type="match status" value="1"/>
</dbReference>
<dbReference type="OrthoDB" id="9785995at2"/>
<feature type="binding site" evidence="6">
    <location>
        <position position="220"/>
    </location>
    <ligand>
        <name>S-adenosyl-L-methionine</name>
        <dbReference type="ChEBI" id="CHEBI:59789"/>
    </ligand>
</feature>
<accession>A0A1H9NXL8</accession>
<evidence type="ECO:0000256" key="3">
    <source>
        <dbReference type="ARBA" id="ARBA00022603"/>
    </source>
</evidence>